<gene>
    <name evidence="6" type="ORF">HAX54_004106</name>
</gene>
<protein>
    <submittedName>
        <fullName evidence="6">Uncharacterized protein</fullName>
    </submittedName>
</protein>
<proteinExistence type="predicted"/>
<keyword evidence="3" id="KW-0378">Hydrolase</keyword>
<keyword evidence="3" id="KW-0347">Helicase</keyword>
<keyword evidence="5" id="KW-0539">Nucleus</keyword>
<keyword evidence="7" id="KW-1185">Reference proteome</keyword>
<evidence type="ECO:0000256" key="3">
    <source>
        <dbReference type="ARBA" id="ARBA00022806"/>
    </source>
</evidence>
<dbReference type="PANTHER" id="PTHR45821:SF5">
    <property type="entry name" value="SNF2 DOMAIN-CONTAINING PROTEIN CLASSY 4"/>
    <property type="match status" value="1"/>
</dbReference>
<comment type="caution">
    <text evidence="6">The sequence shown here is derived from an EMBL/GenBank/DDBJ whole genome shotgun (WGS) entry which is preliminary data.</text>
</comment>
<comment type="subcellular location">
    <subcellularLocation>
        <location evidence="1">Nucleus</location>
    </subcellularLocation>
</comment>
<dbReference type="InterPro" id="IPR044567">
    <property type="entry name" value="CLSY/DRD1"/>
</dbReference>
<evidence type="ECO:0000313" key="7">
    <source>
        <dbReference type="Proteomes" id="UP000823775"/>
    </source>
</evidence>
<reference evidence="6 7" key="1">
    <citation type="journal article" date="2021" name="BMC Genomics">
        <title>Datura genome reveals duplications of psychoactive alkaloid biosynthetic genes and high mutation rate following tissue culture.</title>
        <authorList>
            <person name="Rajewski A."/>
            <person name="Carter-House D."/>
            <person name="Stajich J."/>
            <person name="Litt A."/>
        </authorList>
    </citation>
    <scope>NUCLEOTIDE SEQUENCE [LARGE SCALE GENOMIC DNA]</scope>
    <source>
        <strain evidence="6">AR-01</strain>
    </source>
</reference>
<dbReference type="EMBL" id="JACEIK010011854">
    <property type="protein sequence ID" value="MCE3215922.1"/>
    <property type="molecule type" value="Genomic_DNA"/>
</dbReference>
<dbReference type="PANTHER" id="PTHR45821">
    <property type="entry name" value="SNF2 DOMAIN-CONTAINING PROTEIN CLASSY 2-RELATED"/>
    <property type="match status" value="1"/>
</dbReference>
<evidence type="ECO:0000313" key="6">
    <source>
        <dbReference type="EMBL" id="MCE3215922.1"/>
    </source>
</evidence>
<accession>A0ABS8WSM3</accession>
<organism evidence="6 7">
    <name type="scientific">Datura stramonium</name>
    <name type="common">Jimsonweed</name>
    <name type="synonym">Common thornapple</name>
    <dbReference type="NCBI Taxonomy" id="4076"/>
    <lineage>
        <taxon>Eukaryota</taxon>
        <taxon>Viridiplantae</taxon>
        <taxon>Streptophyta</taxon>
        <taxon>Embryophyta</taxon>
        <taxon>Tracheophyta</taxon>
        <taxon>Spermatophyta</taxon>
        <taxon>Magnoliopsida</taxon>
        <taxon>eudicotyledons</taxon>
        <taxon>Gunneridae</taxon>
        <taxon>Pentapetalae</taxon>
        <taxon>asterids</taxon>
        <taxon>lamiids</taxon>
        <taxon>Solanales</taxon>
        <taxon>Solanaceae</taxon>
        <taxon>Solanoideae</taxon>
        <taxon>Datureae</taxon>
        <taxon>Datura</taxon>
    </lineage>
</organism>
<keyword evidence="4" id="KW-0067">ATP-binding</keyword>
<sequence length="232" mass="26424">MGGGHSLPQRQQIFLFPEDKATVGVFHCLSHAGRKNPDFIRMVKLKSWAKSKVFWESAMTFGILMGEDGEGYAKKIREILLKLPELFWSLKKGTLLGMSKALDTVIHLKPTALREGVTYKNSGESRLLLRSKYGVSDICSSFMSTIYVHPSLVANRKEFSEFEDQLKERRCRLDPDIGEQLSSLFGWTLGREILYMDGKLDVKQRQISINSLNDPRVMLSASCIHKSMFEKE</sequence>
<evidence type="ECO:0000256" key="5">
    <source>
        <dbReference type="ARBA" id="ARBA00023242"/>
    </source>
</evidence>
<keyword evidence="2" id="KW-0547">Nucleotide-binding</keyword>
<name>A0ABS8WSM3_DATST</name>
<dbReference type="Proteomes" id="UP000823775">
    <property type="component" value="Unassembled WGS sequence"/>
</dbReference>
<evidence type="ECO:0000256" key="4">
    <source>
        <dbReference type="ARBA" id="ARBA00022840"/>
    </source>
</evidence>
<evidence type="ECO:0000256" key="1">
    <source>
        <dbReference type="ARBA" id="ARBA00004123"/>
    </source>
</evidence>
<evidence type="ECO:0000256" key="2">
    <source>
        <dbReference type="ARBA" id="ARBA00022741"/>
    </source>
</evidence>